<dbReference type="InterPro" id="IPR000182">
    <property type="entry name" value="GNAT_dom"/>
</dbReference>
<keyword evidence="2" id="KW-0808">Transferase</keyword>
<comment type="caution">
    <text evidence="2">The sequence shown here is derived from an EMBL/GenBank/DDBJ whole genome shotgun (WGS) entry which is preliminary data.</text>
</comment>
<name>A0A4V3AV16_9BURK</name>
<reference evidence="2 3" key="1">
    <citation type="submission" date="2019-03" db="EMBL/GenBank/DDBJ databases">
        <title>Sapientia aquatica gen. nov., sp. nov., isolated from a crater lake.</title>
        <authorList>
            <person name="Felfoldi T."/>
            <person name="Szabo A."/>
            <person name="Toth E."/>
            <person name="Schumann P."/>
            <person name="Keki Z."/>
            <person name="Marialigeti K."/>
            <person name="Mathe I."/>
        </authorList>
    </citation>
    <scope>NUCLEOTIDE SEQUENCE [LARGE SCALE GENOMIC DNA]</scope>
    <source>
        <strain evidence="2 3">SA-152</strain>
    </source>
</reference>
<protein>
    <submittedName>
        <fullName evidence="2">GNAT family N-acetyltransferase</fullName>
    </submittedName>
</protein>
<keyword evidence="3" id="KW-1185">Reference proteome</keyword>
<dbReference type="GO" id="GO:0016747">
    <property type="term" value="F:acyltransferase activity, transferring groups other than amino-acyl groups"/>
    <property type="evidence" value="ECO:0007669"/>
    <property type="project" value="InterPro"/>
</dbReference>
<evidence type="ECO:0000259" key="1">
    <source>
        <dbReference type="PROSITE" id="PS51186"/>
    </source>
</evidence>
<dbReference type="EMBL" id="SMYL01000002">
    <property type="protein sequence ID" value="TDK67478.1"/>
    <property type="molecule type" value="Genomic_DNA"/>
</dbReference>
<dbReference type="InterPro" id="IPR016181">
    <property type="entry name" value="Acyl_CoA_acyltransferase"/>
</dbReference>
<organism evidence="2 3">
    <name type="scientific">Sapientia aquatica</name>
    <dbReference type="NCBI Taxonomy" id="1549640"/>
    <lineage>
        <taxon>Bacteria</taxon>
        <taxon>Pseudomonadati</taxon>
        <taxon>Pseudomonadota</taxon>
        <taxon>Betaproteobacteria</taxon>
        <taxon>Burkholderiales</taxon>
        <taxon>Oxalobacteraceae</taxon>
        <taxon>Sapientia</taxon>
    </lineage>
</organism>
<accession>A0A4V3AV16</accession>
<dbReference type="SUPFAM" id="SSF55729">
    <property type="entry name" value="Acyl-CoA N-acyltransferases (Nat)"/>
    <property type="match status" value="1"/>
</dbReference>
<feature type="domain" description="N-acetyltransferase" evidence="1">
    <location>
        <begin position="10"/>
        <end position="153"/>
    </location>
</feature>
<evidence type="ECO:0000313" key="3">
    <source>
        <dbReference type="Proteomes" id="UP000294829"/>
    </source>
</evidence>
<dbReference type="AlphaFoldDB" id="A0A4V3AV16"/>
<dbReference type="RefSeq" id="WP_133326768.1">
    <property type="nucleotide sequence ID" value="NZ_SMYL01000002.1"/>
</dbReference>
<dbReference type="PROSITE" id="PS51186">
    <property type="entry name" value="GNAT"/>
    <property type="match status" value="1"/>
</dbReference>
<proteinExistence type="predicted"/>
<dbReference type="Pfam" id="PF13673">
    <property type="entry name" value="Acetyltransf_10"/>
    <property type="match status" value="1"/>
</dbReference>
<dbReference type="Gene3D" id="3.40.630.30">
    <property type="match status" value="1"/>
</dbReference>
<dbReference type="OrthoDB" id="9796171at2"/>
<dbReference type="Proteomes" id="UP000294829">
    <property type="component" value="Unassembled WGS sequence"/>
</dbReference>
<sequence length="153" mass="17157">MTSPITWQCATLNELSSGQLYAILKARCEVFISEQQCIYNDVDGKDLACLHLIAWDSDNDVAAYLRIHGPATTYPEPSLGRVLSTAKHRGTGIGRQLVQRGLTQLEATYPNQAVRISAQSYLKDFYRSFGFEEVSDEYLEDGIPHTEMLRPAK</sequence>
<dbReference type="CDD" id="cd04301">
    <property type="entry name" value="NAT_SF"/>
    <property type="match status" value="1"/>
</dbReference>
<evidence type="ECO:0000313" key="2">
    <source>
        <dbReference type="EMBL" id="TDK67478.1"/>
    </source>
</evidence>
<gene>
    <name evidence="2" type="ORF">E2I14_06925</name>
</gene>